<dbReference type="Gene3D" id="3.90.1210.10">
    <property type="entry name" value="Antifreeze-like/N-acetylneuraminic acid synthase C-terminal domain"/>
    <property type="match status" value="1"/>
</dbReference>
<evidence type="ECO:0000256" key="2">
    <source>
        <dbReference type="ARBA" id="ARBA00022729"/>
    </source>
</evidence>
<dbReference type="AlphaFoldDB" id="Q1PUI1"/>
<feature type="transmembrane region" description="Helical" evidence="4">
    <location>
        <begin position="12"/>
        <end position="34"/>
    </location>
</feature>
<organism evidence="6">
    <name type="scientific">Kuenenia stuttgartiensis</name>
    <dbReference type="NCBI Taxonomy" id="174633"/>
    <lineage>
        <taxon>Bacteria</taxon>
        <taxon>Pseudomonadati</taxon>
        <taxon>Planctomycetota</taxon>
        <taxon>Candidatus Brocadiia</taxon>
        <taxon>Candidatus Brocadiales</taxon>
        <taxon>Candidatus Brocadiaceae</taxon>
        <taxon>Candidatus Kuenenia</taxon>
    </lineage>
</organism>
<evidence type="ECO:0000313" key="6">
    <source>
        <dbReference type="EMBL" id="CAJ70882.1"/>
    </source>
</evidence>
<sequence length="339" mass="37821">MRDKRRGIIPLPLGGAKGGIFIIFIMFAIVSVSFGQQITVELKESVSLPEKEVTLGDIADLSCSDADLLKRAHNVFIGNTPWPGNVRKIEKNIIASRMLDAGINPNKVSFGRNDFTMISVESFTITGDEILQTAKEFVITKLAYSERNEEIVVEAERPPNDIMLPLGGGIMRIEVSQVNANKSSGRVQVVVRIYLDEKQYHKIPMYFTIRRYEEIVVANRKINRNDILTTKDICIKRIETTSMPGFTTIDSVEPLLGKRVLYTIPPGKPLTQNMVDDPAVIKKGELVKILVKIGNLSILTKGVAKEDGYKGRAIKVMNLDTKKELYGEVQDDCTVKIIL</sequence>
<dbReference type="OrthoDB" id="255224at2"/>
<dbReference type="NCBIfam" id="TIGR03170">
    <property type="entry name" value="flgA_cterm"/>
    <property type="match status" value="1"/>
</dbReference>
<dbReference type="CDD" id="cd11614">
    <property type="entry name" value="SAF_CpaB_FlgA_like"/>
    <property type="match status" value="1"/>
</dbReference>
<dbReference type="Pfam" id="PF13144">
    <property type="entry name" value="ChapFlgA"/>
    <property type="match status" value="1"/>
</dbReference>
<protein>
    <recommendedName>
        <fullName evidence="5">SAF domain-containing protein</fullName>
    </recommendedName>
</protein>
<dbReference type="EMBL" id="LT934425">
    <property type="protein sequence ID" value="SOH05629.1"/>
    <property type="molecule type" value="Genomic_DNA"/>
</dbReference>
<evidence type="ECO:0000313" key="9">
    <source>
        <dbReference type="Proteomes" id="UP000221734"/>
    </source>
</evidence>
<dbReference type="InterPro" id="IPR017585">
    <property type="entry name" value="SAF_FlgA"/>
</dbReference>
<dbReference type="SUPFAM" id="SSF51269">
    <property type="entry name" value="AFP III-like domain"/>
    <property type="match status" value="1"/>
</dbReference>
<evidence type="ECO:0000256" key="4">
    <source>
        <dbReference type="SAM" id="Phobius"/>
    </source>
</evidence>
<dbReference type="RefSeq" id="WP_099326177.1">
    <property type="nucleotide sequence ID" value="NZ_CP049055.1"/>
</dbReference>
<keyword evidence="4" id="KW-0472">Membrane</keyword>
<keyword evidence="2" id="KW-0732">Signal</keyword>
<dbReference type="InterPro" id="IPR039246">
    <property type="entry name" value="Flagellar_FlgA"/>
</dbReference>
<dbReference type="PANTHER" id="PTHR36307:SF1">
    <property type="entry name" value="FLAGELLA BASAL BODY P-RING FORMATION PROTEIN FLGA"/>
    <property type="match status" value="1"/>
</dbReference>
<reference evidence="6" key="1">
    <citation type="journal article" date="2006" name="Nature">
        <title>Deciphering the evolution and metabolism of an anammox bacterium from a community genome.</title>
        <authorList>
            <person name="Strous M."/>
            <person name="Pelletier E."/>
            <person name="Mangenot S."/>
            <person name="Rattei T."/>
            <person name="Lehner A."/>
            <person name="Taylor M.W."/>
            <person name="Horn M."/>
            <person name="Daims H."/>
            <person name="Bartol-Mavel D."/>
            <person name="Wincker P."/>
            <person name="Barbe V."/>
            <person name="Fonknechten N."/>
            <person name="Vallenet D."/>
            <person name="Segurens B."/>
            <person name="Schenowitz-Truong C."/>
            <person name="Medigue C."/>
            <person name="Collingro A."/>
            <person name="Snel B."/>
            <person name="Dutilh B.E."/>
            <person name="OpDenCamp H.J.M."/>
            <person name="vanDerDrift C."/>
            <person name="Cirpus I."/>
            <person name="vanDePas-Schoonen K.T."/>
            <person name="Harhangi H.R."/>
            <person name="vanNiftrik L."/>
            <person name="Schmid M."/>
            <person name="Keltjens J."/>
            <person name="vanDeVossenberg J."/>
            <person name="Kartal B."/>
            <person name="Meier H."/>
            <person name="Frishman D."/>
            <person name="Huynen M.A."/>
            <person name="Mewes H."/>
            <person name="Weissenbach J."/>
            <person name="Jetten M.S.M."/>
            <person name="Wagner M."/>
            <person name="LePaslier D."/>
        </authorList>
    </citation>
    <scope>NUCLEOTIDE SEQUENCE</scope>
</reference>
<keyword evidence="4" id="KW-1133">Transmembrane helix</keyword>
<dbReference type="KEGG" id="kst:KSMBR1_3152"/>
<evidence type="ECO:0000256" key="3">
    <source>
        <dbReference type="ARBA" id="ARBA00022764"/>
    </source>
</evidence>
<dbReference type="GO" id="GO:0044780">
    <property type="term" value="P:bacterial-type flagellum assembly"/>
    <property type="evidence" value="ECO:0007669"/>
    <property type="project" value="InterPro"/>
</dbReference>
<dbReference type="Proteomes" id="UP000501926">
    <property type="component" value="Chromosome"/>
</dbReference>
<reference evidence="7 10" key="5">
    <citation type="submission" date="2020-02" db="EMBL/GenBank/DDBJ databases">
        <title>Newly sequenced genome of strain CSTR1 showed variability in Candidatus Kuenenia stuttgartiensis genomes.</title>
        <authorList>
            <person name="Ding C."/>
            <person name="Adrian L."/>
        </authorList>
    </citation>
    <scope>NUCLEOTIDE SEQUENCE [LARGE SCALE GENOMIC DNA]</scope>
    <source>
        <strain evidence="7 10">CSTR1</strain>
    </source>
</reference>
<dbReference type="PANTHER" id="PTHR36307">
    <property type="entry name" value="FLAGELLA BASAL BODY P-RING FORMATION PROTEIN FLGA"/>
    <property type="match status" value="1"/>
</dbReference>
<accession>Q1PUI1</accession>
<dbReference type="InterPro" id="IPR013974">
    <property type="entry name" value="SAF"/>
</dbReference>
<reference evidence="9" key="3">
    <citation type="submission" date="2017-10" db="EMBL/GenBank/DDBJ databases">
        <authorList>
            <person name="Frank J."/>
        </authorList>
    </citation>
    <scope>NUCLEOTIDE SEQUENCE [LARGE SCALE GENOMIC DNA]</scope>
</reference>
<name>Q1PUI1_KUEST</name>
<proteinExistence type="predicted"/>
<gene>
    <name evidence="7" type="ORF">KsCSTR_39670</name>
    <name evidence="8" type="ORF">KSMBR1_3152</name>
    <name evidence="6" type="ORF">kustb0137</name>
</gene>
<dbReference type="Gene3D" id="2.30.30.760">
    <property type="match status" value="1"/>
</dbReference>
<dbReference type="Proteomes" id="UP000221734">
    <property type="component" value="Chromosome Kuenenia_stuttgartiensis_MBR1"/>
</dbReference>
<evidence type="ECO:0000313" key="10">
    <source>
        <dbReference type="Proteomes" id="UP000501926"/>
    </source>
</evidence>
<keyword evidence="9" id="KW-1185">Reference proteome</keyword>
<reference evidence="8" key="4">
    <citation type="submission" date="2017-10" db="EMBL/GenBank/DDBJ databases">
        <authorList>
            <person name="Banno H."/>
            <person name="Chua N.-H."/>
        </authorList>
    </citation>
    <scope>NUCLEOTIDE SEQUENCE [LARGE SCALE GENOMIC DNA]</scope>
    <source>
        <strain evidence="8">Kuenenia_mbr1_ru-nijmegen</strain>
    </source>
</reference>
<comment type="subcellular location">
    <subcellularLocation>
        <location evidence="1">Periplasm</location>
    </subcellularLocation>
</comment>
<reference evidence="6" key="2">
    <citation type="submission" date="2006-01" db="EMBL/GenBank/DDBJ databases">
        <authorList>
            <person name="Genoscope"/>
        </authorList>
    </citation>
    <scope>NUCLEOTIDE SEQUENCE</scope>
</reference>
<evidence type="ECO:0000256" key="1">
    <source>
        <dbReference type="ARBA" id="ARBA00004418"/>
    </source>
</evidence>
<dbReference type="SMART" id="SM00858">
    <property type="entry name" value="SAF"/>
    <property type="match status" value="1"/>
</dbReference>
<evidence type="ECO:0000313" key="8">
    <source>
        <dbReference type="EMBL" id="SOH05629.1"/>
    </source>
</evidence>
<keyword evidence="3" id="KW-0574">Periplasm</keyword>
<dbReference type="GO" id="GO:0042597">
    <property type="term" value="C:periplasmic space"/>
    <property type="evidence" value="ECO:0007669"/>
    <property type="project" value="UniProtKB-SubCell"/>
</dbReference>
<feature type="domain" description="SAF" evidence="5">
    <location>
        <begin position="213"/>
        <end position="276"/>
    </location>
</feature>
<keyword evidence="4" id="KW-0812">Transmembrane</keyword>
<dbReference type="InterPro" id="IPR036732">
    <property type="entry name" value="AFP_Neu5c_C_sf"/>
</dbReference>
<evidence type="ECO:0000313" key="7">
    <source>
        <dbReference type="EMBL" id="QII13346.1"/>
    </source>
</evidence>
<dbReference type="EMBL" id="CP049055">
    <property type="protein sequence ID" value="QII13346.1"/>
    <property type="molecule type" value="Genomic_DNA"/>
</dbReference>
<dbReference type="EMBL" id="CT573074">
    <property type="protein sequence ID" value="CAJ70882.1"/>
    <property type="molecule type" value="Genomic_DNA"/>
</dbReference>
<evidence type="ECO:0000259" key="5">
    <source>
        <dbReference type="SMART" id="SM00858"/>
    </source>
</evidence>